<evidence type="ECO:0000256" key="2">
    <source>
        <dbReference type="SAM" id="SignalP"/>
    </source>
</evidence>
<feature type="compositionally biased region" description="Basic and acidic residues" evidence="1">
    <location>
        <begin position="306"/>
        <end position="316"/>
    </location>
</feature>
<protein>
    <recommendedName>
        <fullName evidence="3">Beta-carotene isomerase D27-like C-terminal domain-containing protein</fullName>
    </recommendedName>
</protein>
<dbReference type="EMBL" id="HBIO01003800">
    <property type="protein sequence ID" value="CAE0457775.1"/>
    <property type="molecule type" value="Transcribed_RNA"/>
</dbReference>
<feature type="compositionally biased region" description="Polar residues" evidence="1">
    <location>
        <begin position="327"/>
        <end position="336"/>
    </location>
</feature>
<reference evidence="4" key="1">
    <citation type="submission" date="2021-01" db="EMBL/GenBank/DDBJ databases">
        <authorList>
            <person name="Corre E."/>
            <person name="Pelletier E."/>
            <person name="Niang G."/>
            <person name="Scheremetjew M."/>
            <person name="Finn R."/>
            <person name="Kale V."/>
            <person name="Holt S."/>
            <person name="Cochrane G."/>
            <person name="Meng A."/>
            <person name="Brown T."/>
            <person name="Cohen L."/>
        </authorList>
    </citation>
    <scope>NUCLEOTIDE SEQUENCE</scope>
    <source>
        <strain evidence="4">MM31A-1</strain>
    </source>
</reference>
<evidence type="ECO:0000259" key="3">
    <source>
        <dbReference type="Pfam" id="PF13225"/>
    </source>
</evidence>
<feature type="region of interest" description="Disordered" evidence="1">
    <location>
        <begin position="297"/>
        <end position="336"/>
    </location>
</feature>
<feature type="signal peptide" evidence="2">
    <location>
        <begin position="1"/>
        <end position="18"/>
    </location>
</feature>
<proteinExistence type="predicted"/>
<gene>
    <name evidence="4" type="ORF">CDEB00056_LOCUS2616</name>
</gene>
<keyword evidence="2" id="KW-0732">Signal</keyword>
<evidence type="ECO:0000313" key="4">
    <source>
        <dbReference type="EMBL" id="CAE0457775.1"/>
    </source>
</evidence>
<dbReference type="PANTHER" id="PTHR33591">
    <property type="entry name" value="BETA-CAROTENE ISOMERASE D27"/>
    <property type="match status" value="1"/>
</dbReference>
<dbReference type="PANTHER" id="PTHR33591:SF2">
    <property type="entry name" value="BETA-CAROTENE ISOMERASE D27"/>
    <property type="match status" value="1"/>
</dbReference>
<name>A0A7S3PWE6_9STRA</name>
<evidence type="ECO:0000256" key="1">
    <source>
        <dbReference type="SAM" id="MobiDB-lite"/>
    </source>
</evidence>
<dbReference type="InterPro" id="IPR038938">
    <property type="entry name" value="D27-like"/>
</dbReference>
<feature type="chain" id="PRO_5031455406" description="Beta-carotene isomerase D27-like C-terminal domain-containing protein" evidence="2">
    <location>
        <begin position="19"/>
        <end position="336"/>
    </location>
</feature>
<sequence length="336" mass="38058">MRIRRFLLLALQIHDVYTFTSKIRVERWRGSIPRKEIDSESVNVVQRLSISQWKPLYAFKPSDMFLEGPPIETKPVYEDIHGPLGQGLDRIFLRVFRTKMANLIGKEMDSSLPADDYQGLMELTSNMNKKYSQAECQALSQMVLCSLFPDLILNNFGWMFAKPFPEFSRKMNAWATFYAGVWLMGEVEINDCEIDGEGNNEDGEVTIGKNQGLLVKRCRFLEESGCASVCVNSCKIPTQNFFRENMGLPLTMEPDYETGECQFSFGLTPSLEQELAAINTPCLARCPSSMASKRKHLSKSASAMESQEKMKIESSDNRCYMMEDPTSEVTGSKSIG</sequence>
<feature type="domain" description="Beta-carotene isomerase D27-like C-terminal" evidence="3">
    <location>
        <begin position="182"/>
        <end position="271"/>
    </location>
</feature>
<dbReference type="InterPro" id="IPR025114">
    <property type="entry name" value="D27-like_C"/>
</dbReference>
<dbReference type="Pfam" id="PF13225">
    <property type="entry name" value="D27-like_C"/>
    <property type="match status" value="1"/>
</dbReference>
<dbReference type="GO" id="GO:0005506">
    <property type="term" value="F:iron ion binding"/>
    <property type="evidence" value="ECO:0007669"/>
    <property type="project" value="InterPro"/>
</dbReference>
<accession>A0A7S3PWE6</accession>
<organism evidence="4">
    <name type="scientific">Chaetoceros debilis</name>
    <dbReference type="NCBI Taxonomy" id="122233"/>
    <lineage>
        <taxon>Eukaryota</taxon>
        <taxon>Sar</taxon>
        <taxon>Stramenopiles</taxon>
        <taxon>Ochrophyta</taxon>
        <taxon>Bacillariophyta</taxon>
        <taxon>Coscinodiscophyceae</taxon>
        <taxon>Chaetocerotophycidae</taxon>
        <taxon>Chaetocerotales</taxon>
        <taxon>Chaetocerotaceae</taxon>
        <taxon>Chaetoceros</taxon>
    </lineage>
</organism>
<dbReference type="AlphaFoldDB" id="A0A7S3PWE6"/>